<evidence type="ECO:0000313" key="1">
    <source>
        <dbReference type="EMBL" id="URE03744.1"/>
    </source>
</evidence>
<dbReference type="AlphaFoldDB" id="A0A9E7G1B6"/>
<sequence length="69" mass="7284">MEGKETVVSHFLMCIAVESMRTGSTAIGVGSMIISLSYAWSSGMGWRLDITVCTKVFTDDGLGSTNCGS</sequence>
<evidence type="ECO:0000313" key="2">
    <source>
        <dbReference type="Proteomes" id="UP001055439"/>
    </source>
</evidence>
<gene>
    <name evidence="1" type="ORF">MUK42_20676</name>
</gene>
<accession>A0A9E7G1B6</accession>
<proteinExistence type="predicted"/>
<organism evidence="1 2">
    <name type="scientific">Musa troglodytarum</name>
    <name type="common">fe'i banana</name>
    <dbReference type="NCBI Taxonomy" id="320322"/>
    <lineage>
        <taxon>Eukaryota</taxon>
        <taxon>Viridiplantae</taxon>
        <taxon>Streptophyta</taxon>
        <taxon>Embryophyta</taxon>
        <taxon>Tracheophyta</taxon>
        <taxon>Spermatophyta</taxon>
        <taxon>Magnoliopsida</taxon>
        <taxon>Liliopsida</taxon>
        <taxon>Zingiberales</taxon>
        <taxon>Musaceae</taxon>
        <taxon>Musa</taxon>
    </lineage>
</organism>
<keyword evidence="2" id="KW-1185">Reference proteome</keyword>
<reference evidence="1" key="1">
    <citation type="submission" date="2022-05" db="EMBL/GenBank/DDBJ databases">
        <title>The Musa troglodytarum L. genome provides insights into the mechanism of non-climacteric behaviour and enrichment of carotenoids.</title>
        <authorList>
            <person name="Wang J."/>
        </authorList>
    </citation>
    <scope>NUCLEOTIDE SEQUENCE</scope>
    <source>
        <tissue evidence="1">Leaf</tissue>
    </source>
</reference>
<dbReference type="Proteomes" id="UP001055439">
    <property type="component" value="Chromosome 5"/>
</dbReference>
<name>A0A9E7G1B6_9LILI</name>
<protein>
    <submittedName>
        <fullName evidence="1">Uncharacterized protein</fullName>
    </submittedName>
</protein>
<dbReference type="EMBL" id="CP097507">
    <property type="protein sequence ID" value="URE03744.1"/>
    <property type="molecule type" value="Genomic_DNA"/>
</dbReference>